<feature type="region of interest" description="Disordered" evidence="1">
    <location>
        <begin position="26"/>
        <end position="59"/>
    </location>
</feature>
<keyword evidence="3" id="KW-1185">Reference proteome</keyword>
<comment type="caution">
    <text evidence="2">The sequence shown here is derived from an EMBL/GenBank/DDBJ whole genome shotgun (WGS) entry which is preliminary data.</text>
</comment>
<sequence length="79" mass="8376">MTSPPGRLPTAQQGLQALKQVLCPVARPSGTTTRESQRPPNHRRRSVTSSPVRVPVTMTTPATADLASGLALIHALLEP</sequence>
<protein>
    <submittedName>
        <fullName evidence="2">Uncharacterized protein</fullName>
    </submittedName>
</protein>
<dbReference type="EMBL" id="WIGO01000150">
    <property type="protein sequence ID" value="KAF6826691.1"/>
    <property type="molecule type" value="Genomic_DNA"/>
</dbReference>
<gene>
    <name evidence="2" type="ORF">CPLU01_09546</name>
</gene>
<dbReference type="Proteomes" id="UP000654918">
    <property type="component" value="Unassembled WGS sequence"/>
</dbReference>
<organism evidence="2 3">
    <name type="scientific">Colletotrichum plurivorum</name>
    <dbReference type="NCBI Taxonomy" id="2175906"/>
    <lineage>
        <taxon>Eukaryota</taxon>
        <taxon>Fungi</taxon>
        <taxon>Dikarya</taxon>
        <taxon>Ascomycota</taxon>
        <taxon>Pezizomycotina</taxon>
        <taxon>Sordariomycetes</taxon>
        <taxon>Hypocreomycetidae</taxon>
        <taxon>Glomerellales</taxon>
        <taxon>Glomerellaceae</taxon>
        <taxon>Colletotrichum</taxon>
        <taxon>Colletotrichum orchidearum species complex</taxon>
    </lineage>
</organism>
<feature type="compositionally biased region" description="Low complexity" evidence="1">
    <location>
        <begin position="47"/>
        <end position="59"/>
    </location>
</feature>
<reference evidence="2" key="1">
    <citation type="journal article" date="2020" name="Phytopathology">
        <title>Genome Sequence Resources of Colletotrichum truncatum, C. plurivorum, C. musicola, and C. sojae: Four Species Pathogenic to Soybean (Glycine max).</title>
        <authorList>
            <person name="Rogerio F."/>
            <person name="Boufleur T.R."/>
            <person name="Ciampi-Guillardi M."/>
            <person name="Sukno S.A."/>
            <person name="Thon M.R."/>
            <person name="Massola Junior N.S."/>
            <person name="Baroncelli R."/>
        </authorList>
    </citation>
    <scope>NUCLEOTIDE SEQUENCE</scope>
    <source>
        <strain evidence="2">LFN00145</strain>
    </source>
</reference>
<evidence type="ECO:0000256" key="1">
    <source>
        <dbReference type="SAM" id="MobiDB-lite"/>
    </source>
</evidence>
<evidence type="ECO:0000313" key="2">
    <source>
        <dbReference type="EMBL" id="KAF6826691.1"/>
    </source>
</evidence>
<dbReference type="AlphaFoldDB" id="A0A8H6K9L2"/>
<name>A0A8H6K9L2_9PEZI</name>
<proteinExistence type="predicted"/>
<accession>A0A8H6K9L2</accession>
<evidence type="ECO:0000313" key="3">
    <source>
        <dbReference type="Proteomes" id="UP000654918"/>
    </source>
</evidence>